<accession>A0A4P6KYY8</accession>
<dbReference type="Proteomes" id="UP000290637">
    <property type="component" value="Chromosome"/>
</dbReference>
<dbReference type="OrthoDB" id="6398615at2"/>
<proteinExistence type="predicted"/>
<keyword evidence="2" id="KW-1185">Reference proteome</keyword>
<dbReference type="KEGG" id="plue:EWM63_15805"/>
<protein>
    <submittedName>
        <fullName evidence="1">Uncharacterized protein</fullName>
    </submittedName>
</protein>
<reference evidence="1 2" key="1">
    <citation type="submission" date="2019-02" db="EMBL/GenBank/DDBJ databases">
        <title>Draft Genome Sequences of Six Type Strains of the Genus Massilia.</title>
        <authorList>
            <person name="Miess H."/>
            <person name="Frediansyhah A."/>
            <person name="Gross H."/>
        </authorList>
    </citation>
    <scope>NUCLEOTIDE SEQUENCE [LARGE SCALE GENOMIC DNA]</scope>
    <source>
        <strain evidence="1 2">DSM 17473</strain>
    </source>
</reference>
<gene>
    <name evidence="1" type="ORF">EWM63_15805</name>
</gene>
<dbReference type="AlphaFoldDB" id="A0A4P6KYY8"/>
<dbReference type="RefSeq" id="WP_130187390.1">
    <property type="nucleotide sequence ID" value="NZ_CP035913.1"/>
</dbReference>
<dbReference type="EMBL" id="CP035913">
    <property type="protein sequence ID" value="QBE64270.1"/>
    <property type="molecule type" value="Genomic_DNA"/>
</dbReference>
<evidence type="ECO:0000313" key="1">
    <source>
        <dbReference type="EMBL" id="QBE64270.1"/>
    </source>
</evidence>
<organism evidence="1 2">
    <name type="scientific">Pseudoduganella lutea</name>
    <dbReference type="NCBI Taxonomy" id="321985"/>
    <lineage>
        <taxon>Bacteria</taxon>
        <taxon>Pseudomonadati</taxon>
        <taxon>Pseudomonadota</taxon>
        <taxon>Betaproteobacteria</taxon>
        <taxon>Burkholderiales</taxon>
        <taxon>Oxalobacteraceae</taxon>
        <taxon>Telluria group</taxon>
        <taxon>Pseudoduganella</taxon>
    </lineage>
</organism>
<sequence length="309" mass="34921">MARKNRISHALYLKDWDFKKKDIATLEETAEAIAPGDYLQEMKDGIFCPTCYTPLFRSPSDKPFFSNRRNARYNHYESFLHVPCPLRAPKAIALKYDSEELARQAVENGELAVVHSFQTAAPDVDAQQVGAGGVGYYQDADGPVGSYPISRHKGESFRLPTKISAVSSICRRFDLNLNKYYLLPGRAVALPLTEELLDLATITEEDPNPRLYFAKILHSDRMGANDVVHLRMTYFKCNPKVKDFCLKATIAEQREKGIDDEVRHRYVLIWGAVTASGIGLCINRPKWGEYALLPQKYEPLLPIAEESSM</sequence>
<name>A0A4P6KYY8_9BURK</name>
<evidence type="ECO:0000313" key="2">
    <source>
        <dbReference type="Proteomes" id="UP000290637"/>
    </source>
</evidence>